<dbReference type="Gene3D" id="1.10.620.20">
    <property type="entry name" value="Ribonucleotide Reductase, subunit A"/>
    <property type="match status" value="1"/>
</dbReference>
<evidence type="ECO:0000256" key="11">
    <source>
        <dbReference type="SAM" id="MobiDB-lite"/>
    </source>
</evidence>
<reference evidence="13" key="1">
    <citation type="journal article" date="2020" name="Nat. Commun.">
        <title>Genome assembly of wild tea tree DASZ reveals pedigree and selection history of tea varieties.</title>
        <authorList>
            <person name="Zhang W."/>
            <person name="Zhang Y."/>
            <person name="Qiu H."/>
            <person name="Guo Y."/>
            <person name="Wan H."/>
            <person name="Zhang X."/>
            <person name="Scossa F."/>
            <person name="Alseekh S."/>
            <person name="Zhang Q."/>
            <person name="Wang P."/>
            <person name="Xu L."/>
            <person name="Schmidt M.H."/>
            <person name="Jia X."/>
            <person name="Li D."/>
            <person name="Zhu A."/>
            <person name="Guo F."/>
            <person name="Chen W."/>
            <person name="Ni D."/>
            <person name="Usadel B."/>
            <person name="Fernie A.R."/>
            <person name="Wen W."/>
        </authorList>
    </citation>
    <scope>NUCLEOTIDE SEQUENCE [LARGE SCALE GENOMIC DNA]</scope>
    <source>
        <strain evidence="13">cv. G240</strain>
    </source>
</reference>
<evidence type="ECO:0000256" key="5">
    <source>
        <dbReference type="ARBA" id="ARBA00022832"/>
    </source>
</evidence>
<dbReference type="AlphaFoldDB" id="A0A7J7GS07"/>
<dbReference type="GO" id="GO:0009570">
    <property type="term" value="C:chloroplast stroma"/>
    <property type="evidence" value="ECO:0007669"/>
    <property type="project" value="TreeGrafter"/>
</dbReference>
<evidence type="ECO:0000256" key="10">
    <source>
        <dbReference type="ARBA" id="ARBA00023160"/>
    </source>
</evidence>
<keyword evidence="5" id="KW-0276">Fatty acid metabolism</keyword>
<keyword evidence="9" id="KW-0443">Lipid metabolism</keyword>
<feature type="region of interest" description="Disordered" evidence="11">
    <location>
        <begin position="1"/>
        <end position="25"/>
    </location>
</feature>
<evidence type="ECO:0000256" key="9">
    <source>
        <dbReference type="ARBA" id="ARBA00023098"/>
    </source>
</evidence>
<comment type="caution">
    <text evidence="12">The sequence shown here is derived from an EMBL/GenBank/DDBJ whole genome shotgun (WGS) entry which is preliminary data.</text>
</comment>
<proteinExistence type="inferred from homology"/>
<dbReference type="PANTHER" id="PTHR31155">
    <property type="entry name" value="ACYL- ACYL-CARRIER-PROTEIN DESATURASE-RELATED"/>
    <property type="match status" value="1"/>
</dbReference>
<evidence type="ECO:0000256" key="8">
    <source>
        <dbReference type="ARBA" id="ARBA00023004"/>
    </source>
</evidence>
<comment type="similarity">
    <text evidence="2">Belongs to the fatty acid desaturase type 2 family.</text>
</comment>
<keyword evidence="6" id="KW-0809">Transit peptide</keyword>
<dbReference type="InterPro" id="IPR012348">
    <property type="entry name" value="RNR-like"/>
</dbReference>
<evidence type="ECO:0000256" key="6">
    <source>
        <dbReference type="ARBA" id="ARBA00022946"/>
    </source>
</evidence>
<evidence type="ECO:0008006" key="14">
    <source>
        <dbReference type="Google" id="ProtNLM"/>
    </source>
</evidence>
<dbReference type="Proteomes" id="UP000593564">
    <property type="component" value="Unassembled WGS sequence"/>
</dbReference>
<dbReference type="Pfam" id="PF03405">
    <property type="entry name" value="FA_desaturase_2"/>
    <property type="match status" value="1"/>
</dbReference>
<sequence>MSSSSSLGSSAASASAPSIDQSGDENAPLWGYVTKLVKRGEGRSGCLESFSDSDSICDRGVMEPVDIKTENNPHQGFIYASYQERATFISHGNITRHAKQYGDTLLAQICGTIAADKKRHETAYVKVMQKIFEVDPDESVISFAQMM</sequence>
<evidence type="ECO:0000256" key="2">
    <source>
        <dbReference type="ARBA" id="ARBA00008749"/>
    </source>
</evidence>
<evidence type="ECO:0000256" key="4">
    <source>
        <dbReference type="ARBA" id="ARBA00022723"/>
    </source>
</evidence>
<dbReference type="InterPro" id="IPR009078">
    <property type="entry name" value="Ferritin-like_SF"/>
</dbReference>
<evidence type="ECO:0000313" key="13">
    <source>
        <dbReference type="Proteomes" id="UP000593564"/>
    </source>
</evidence>
<keyword evidence="13" id="KW-1185">Reference proteome</keyword>
<dbReference type="SUPFAM" id="SSF47240">
    <property type="entry name" value="Ferritin-like"/>
    <property type="match status" value="1"/>
</dbReference>
<dbReference type="GO" id="GO:0006633">
    <property type="term" value="P:fatty acid biosynthetic process"/>
    <property type="evidence" value="ECO:0007669"/>
    <property type="project" value="UniProtKB-KW"/>
</dbReference>
<keyword evidence="4" id="KW-0479">Metal-binding</keyword>
<evidence type="ECO:0000256" key="1">
    <source>
        <dbReference type="ARBA" id="ARBA00001954"/>
    </source>
</evidence>
<dbReference type="PANTHER" id="PTHR31155:SF28">
    <property type="entry name" value="ACYL-[ACYL-CARRIER-PROTEIN] DESATURASE"/>
    <property type="match status" value="1"/>
</dbReference>
<reference evidence="12 13" key="2">
    <citation type="submission" date="2020-07" db="EMBL/GenBank/DDBJ databases">
        <title>Genome assembly of wild tea tree DASZ reveals pedigree and selection history of tea varieties.</title>
        <authorList>
            <person name="Zhang W."/>
        </authorList>
    </citation>
    <scope>NUCLEOTIDE SEQUENCE [LARGE SCALE GENOMIC DNA]</scope>
    <source>
        <strain evidence="13">cv. G240</strain>
        <tissue evidence="12">Leaf</tissue>
    </source>
</reference>
<keyword evidence="10" id="KW-0275">Fatty acid biosynthesis</keyword>
<keyword evidence="3" id="KW-0444">Lipid biosynthesis</keyword>
<comment type="cofactor">
    <cofactor evidence="1">
        <name>Fe(2+)</name>
        <dbReference type="ChEBI" id="CHEBI:29033"/>
    </cofactor>
</comment>
<dbReference type="GO" id="GO:0045300">
    <property type="term" value="F:stearoyl-[ACP] desaturase activity"/>
    <property type="evidence" value="ECO:0007669"/>
    <property type="project" value="InterPro"/>
</dbReference>
<evidence type="ECO:0000256" key="7">
    <source>
        <dbReference type="ARBA" id="ARBA00023002"/>
    </source>
</evidence>
<protein>
    <recommendedName>
        <fullName evidence="14">Stearoyl-[acyl-carrier-protein] 9-desaturase</fullName>
    </recommendedName>
</protein>
<dbReference type="InterPro" id="IPR005067">
    <property type="entry name" value="Fatty_acid_desaturase-2"/>
</dbReference>
<keyword evidence="8" id="KW-0408">Iron</keyword>
<keyword evidence="7" id="KW-0560">Oxidoreductase</keyword>
<accession>A0A7J7GS07</accession>
<name>A0A7J7GS07_CAMSI</name>
<dbReference type="EMBL" id="JACBKZ010000009">
    <property type="protein sequence ID" value="KAF5942198.1"/>
    <property type="molecule type" value="Genomic_DNA"/>
</dbReference>
<dbReference type="GO" id="GO:0046872">
    <property type="term" value="F:metal ion binding"/>
    <property type="evidence" value="ECO:0007669"/>
    <property type="project" value="UniProtKB-KW"/>
</dbReference>
<gene>
    <name evidence="12" type="ORF">HYC85_019840</name>
</gene>
<feature type="compositionally biased region" description="Low complexity" evidence="11">
    <location>
        <begin position="1"/>
        <end position="18"/>
    </location>
</feature>
<evidence type="ECO:0000313" key="12">
    <source>
        <dbReference type="EMBL" id="KAF5942198.1"/>
    </source>
</evidence>
<evidence type="ECO:0000256" key="3">
    <source>
        <dbReference type="ARBA" id="ARBA00022516"/>
    </source>
</evidence>
<organism evidence="12 13">
    <name type="scientific">Camellia sinensis</name>
    <name type="common">Tea plant</name>
    <name type="synonym">Thea sinensis</name>
    <dbReference type="NCBI Taxonomy" id="4442"/>
    <lineage>
        <taxon>Eukaryota</taxon>
        <taxon>Viridiplantae</taxon>
        <taxon>Streptophyta</taxon>
        <taxon>Embryophyta</taxon>
        <taxon>Tracheophyta</taxon>
        <taxon>Spermatophyta</taxon>
        <taxon>Magnoliopsida</taxon>
        <taxon>eudicotyledons</taxon>
        <taxon>Gunneridae</taxon>
        <taxon>Pentapetalae</taxon>
        <taxon>asterids</taxon>
        <taxon>Ericales</taxon>
        <taxon>Theaceae</taxon>
        <taxon>Camellia</taxon>
    </lineage>
</organism>